<dbReference type="Proteomes" id="UP000030528">
    <property type="component" value="Unassembled WGS sequence"/>
</dbReference>
<evidence type="ECO:0000256" key="1">
    <source>
        <dbReference type="SAM" id="MobiDB-lite"/>
    </source>
</evidence>
<feature type="compositionally biased region" description="Basic and acidic residues" evidence="1">
    <location>
        <begin position="47"/>
        <end position="76"/>
    </location>
</feature>
<evidence type="ECO:0000313" key="3">
    <source>
        <dbReference type="EMBL" id="KGX93495.1"/>
    </source>
</evidence>
<protein>
    <submittedName>
        <fullName evidence="3">Spore coat protein</fullName>
    </submittedName>
</protein>
<name>A0A0A5GQT5_9BACI</name>
<dbReference type="SUPFAM" id="SSF54106">
    <property type="entry name" value="LysM domain"/>
    <property type="match status" value="1"/>
</dbReference>
<feature type="compositionally biased region" description="Low complexity" evidence="1">
    <location>
        <begin position="161"/>
        <end position="171"/>
    </location>
</feature>
<dbReference type="eggNOG" id="COG1388">
    <property type="taxonomic scope" value="Bacteria"/>
</dbReference>
<dbReference type="CDD" id="cd00118">
    <property type="entry name" value="LysM"/>
    <property type="match status" value="1"/>
</dbReference>
<dbReference type="PANTHER" id="PTHR33734">
    <property type="entry name" value="LYSM DOMAIN-CONTAINING GPI-ANCHORED PROTEIN 2"/>
    <property type="match status" value="1"/>
</dbReference>
<dbReference type="STRING" id="1385510.GCA_000425205_01049"/>
<keyword evidence="3" id="KW-0946">Virion</keyword>
<feature type="region of interest" description="Disordered" evidence="1">
    <location>
        <begin position="309"/>
        <end position="331"/>
    </location>
</feature>
<comment type="caution">
    <text evidence="3">The sequence shown here is derived from an EMBL/GenBank/DDBJ whole genome shotgun (WGS) entry which is preliminary data.</text>
</comment>
<dbReference type="SMART" id="SM00257">
    <property type="entry name" value="LysM"/>
    <property type="match status" value="1"/>
</dbReference>
<dbReference type="NCBIfam" id="TIGR02899">
    <property type="entry name" value="spore_safA"/>
    <property type="match status" value="1"/>
</dbReference>
<gene>
    <name evidence="3" type="ORF">N781_10695</name>
</gene>
<dbReference type="InterPro" id="IPR036779">
    <property type="entry name" value="LysM_dom_sf"/>
</dbReference>
<organism evidence="3 4">
    <name type="scientific">Pontibacillus halophilus JSM 076056 = DSM 19796</name>
    <dbReference type="NCBI Taxonomy" id="1385510"/>
    <lineage>
        <taxon>Bacteria</taxon>
        <taxon>Bacillati</taxon>
        <taxon>Bacillota</taxon>
        <taxon>Bacilli</taxon>
        <taxon>Bacillales</taxon>
        <taxon>Bacillaceae</taxon>
        <taxon>Pontibacillus</taxon>
    </lineage>
</organism>
<dbReference type="EMBL" id="AVPE01000002">
    <property type="protein sequence ID" value="KGX93495.1"/>
    <property type="molecule type" value="Genomic_DNA"/>
</dbReference>
<dbReference type="OrthoDB" id="2033517at2"/>
<feature type="domain" description="LysM" evidence="2">
    <location>
        <begin position="2"/>
        <end position="47"/>
    </location>
</feature>
<reference evidence="3 4" key="1">
    <citation type="submission" date="2013-08" db="EMBL/GenBank/DDBJ databases">
        <authorList>
            <person name="Huang J."/>
            <person name="Wang G."/>
        </authorList>
    </citation>
    <scope>NUCLEOTIDE SEQUENCE [LARGE SCALE GENOMIC DNA]</scope>
    <source>
        <strain evidence="3 4">JSM 076056</strain>
    </source>
</reference>
<evidence type="ECO:0000259" key="2">
    <source>
        <dbReference type="PROSITE" id="PS51782"/>
    </source>
</evidence>
<dbReference type="Gene3D" id="3.10.350.10">
    <property type="entry name" value="LysM domain"/>
    <property type="match status" value="1"/>
</dbReference>
<dbReference type="PANTHER" id="PTHR33734:SF34">
    <property type="entry name" value="SPOIVD-ASSOCIATED FACTOR A"/>
    <property type="match status" value="1"/>
</dbReference>
<keyword evidence="4" id="KW-1185">Reference proteome</keyword>
<dbReference type="GO" id="GO:0008932">
    <property type="term" value="F:lytic endotransglycosylase activity"/>
    <property type="evidence" value="ECO:0007669"/>
    <property type="project" value="TreeGrafter"/>
</dbReference>
<dbReference type="InterPro" id="IPR014248">
    <property type="entry name" value="Spore_coat_assembly_SafA"/>
</dbReference>
<dbReference type="RefSeq" id="WP_051240159.1">
    <property type="nucleotide sequence ID" value="NZ_AVPE01000002.1"/>
</dbReference>
<feature type="compositionally biased region" description="Basic and acidic residues" evidence="1">
    <location>
        <begin position="150"/>
        <end position="160"/>
    </location>
</feature>
<evidence type="ECO:0000313" key="4">
    <source>
        <dbReference type="Proteomes" id="UP000030528"/>
    </source>
</evidence>
<feature type="region of interest" description="Disordered" evidence="1">
    <location>
        <begin position="47"/>
        <end position="109"/>
    </location>
</feature>
<feature type="compositionally biased region" description="Basic and acidic residues" evidence="1">
    <location>
        <begin position="83"/>
        <end position="105"/>
    </location>
</feature>
<keyword evidence="3" id="KW-0167">Capsid protein</keyword>
<dbReference type="PROSITE" id="PS51782">
    <property type="entry name" value="LYSM"/>
    <property type="match status" value="1"/>
</dbReference>
<dbReference type="Pfam" id="PF01476">
    <property type="entry name" value="LysM"/>
    <property type="match status" value="1"/>
</dbReference>
<dbReference type="AlphaFoldDB" id="A0A0A5GQT5"/>
<dbReference type="InterPro" id="IPR018392">
    <property type="entry name" value="LysM"/>
</dbReference>
<proteinExistence type="predicted"/>
<accession>A0A0A5GQT5</accession>
<sequence length="331" mass="37595">MKIHVVQKGDTLWKIAQKYGVNFEQLKEMNTQLSNPDMIMPGMKIKVPADSKPVKKEYAKKEQPKYPSEHPYKDTSPKPLPVIKEEKKTAPKEMPKPKEQPKMEKPMMPMMPKMPQPNITMPISMQFPTMEQQMQNHYTTVNLPQMPVQPKEEPKEKPAEAVKGVSEQPQQMPMPEQPVYYYYTMPCLPCPPHPCHPCHPYMMPYHGYYDQQQMMPYGYGMEESSDEGMQNQVAGAYQGQAGDCGCNDPYGGYGGHMMQQPYGYPSYGMMPQQGMMPGQMNNGNPMFDQQGQMGQMMPGGNNMGGFDPSQQGGNGMNPFGAFNMPRFEEDE</sequence>
<feature type="region of interest" description="Disordered" evidence="1">
    <location>
        <begin position="147"/>
        <end position="171"/>
    </location>
</feature>